<dbReference type="OrthoDB" id="10551475at2759"/>
<accession>A0A3N4K4X1</accession>
<keyword evidence="3" id="KW-1185">Reference proteome</keyword>
<reference evidence="2 3" key="1">
    <citation type="journal article" date="2018" name="Nat. Ecol. Evol.">
        <title>Pezizomycetes genomes reveal the molecular basis of ectomycorrhizal truffle lifestyle.</title>
        <authorList>
            <person name="Murat C."/>
            <person name="Payen T."/>
            <person name="Noel B."/>
            <person name="Kuo A."/>
            <person name="Morin E."/>
            <person name="Chen J."/>
            <person name="Kohler A."/>
            <person name="Krizsan K."/>
            <person name="Balestrini R."/>
            <person name="Da Silva C."/>
            <person name="Montanini B."/>
            <person name="Hainaut M."/>
            <person name="Levati E."/>
            <person name="Barry K.W."/>
            <person name="Belfiori B."/>
            <person name="Cichocki N."/>
            <person name="Clum A."/>
            <person name="Dockter R.B."/>
            <person name="Fauchery L."/>
            <person name="Guy J."/>
            <person name="Iotti M."/>
            <person name="Le Tacon F."/>
            <person name="Lindquist E.A."/>
            <person name="Lipzen A."/>
            <person name="Malagnac F."/>
            <person name="Mello A."/>
            <person name="Molinier V."/>
            <person name="Miyauchi S."/>
            <person name="Poulain J."/>
            <person name="Riccioni C."/>
            <person name="Rubini A."/>
            <person name="Sitrit Y."/>
            <person name="Splivallo R."/>
            <person name="Traeger S."/>
            <person name="Wang M."/>
            <person name="Zifcakova L."/>
            <person name="Wipf D."/>
            <person name="Zambonelli A."/>
            <person name="Paolocci F."/>
            <person name="Nowrousian M."/>
            <person name="Ottonello S."/>
            <person name="Baldrian P."/>
            <person name="Spatafora J.W."/>
            <person name="Henrissat B."/>
            <person name="Nagy L.G."/>
            <person name="Aury J.M."/>
            <person name="Wincker P."/>
            <person name="Grigoriev I.V."/>
            <person name="Bonfante P."/>
            <person name="Martin F.M."/>
        </authorList>
    </citation>
    <scope>NUCLEOTIDE SEQUENCE [LARGE SCALE GENOMIC DNA]</scope>
    <source>
        <strain evidence="2 3">120613-1</strain>
    </source>
</reference>
<protein>
    <submittedName>
        <fullName evidence="2">Uncharacterized protein</fullName>
    </submittedName>
</protein>
<feature type="compositionally biased region" description="Pro residues" evidence="1">
    <location>
        <begin position="1"/>
        <end position="15"/>
    </location>
</feature>
<evidence type="ECO:0000313" key="2">
    <source>
        <dbReference type="EMBL" id="RPB05604.1"/>
    </source>
</evidence>
<evidence type="ECO:0000256" key="1">
    <source>
        <dbReference type="SAM" id="MobiDB-lite"/>
    </source>
</evidence>
<sequence length="244" mass="26411">MRRLPFPPLHLPCPRPRPHPHLHTHPQRTFRPPKPTRSPHPATPPQSQPPKITRTTSLPNPPRRAQKADITSLLRFKITLAPAGVSRKILELVKRASISKHVIRTLPSISRTLSALPSGRHTDMGPVIFAFSPSALAQQVPVILECNRVGVSWVFVGEEEDVGGGGVMVVPWMVGSGGKRGGEVEVVVDGKVGEGAKAVAREFNFRDARRVVVGLLEGVRDLDAERGGEEGEGTEGEGEASDFS</sequence>
<evidence type="ECO:0000313" key="3">
    <source>
        <dbReference type="Proteomes" id="UP000276215"/>
    </source>
</evidence>
<feature type="region of interest" description="Disordered" evidence="1">
    <location>
        <begin position="1"/>
        <end position="66"/>
    </location>
</feature>
<dbReference type="Proteomes" id="UP000276215">
    <property type="component" value="Unassembled WGS sequence"/>
</dbReference>
<organism evidence="2 3">
    <name type="scientific">Choiromyces venosus 120613-1</name>
    <dbReference type="NCBI Taxonomy" id="1336337"/>
    <lineage>
        <taxon>Eukaryota</taxon>
        <taxon>Fungi</taxon>
        <taxon>Dikarya</taxon>
        <taxon>Ascomycota</taxon>
        <taxon>Pezizomycotina</taxon>
        <taxon>Pezizomycetes</taxon>
        <taxon>Pezizales</taxon>
        <taxon>Tuberaceae</taxon>
        <taxon>Choiromyces</taxon>
    </lineage>
</organism>
<proteinExistence type="predicted"/>
<feature type="compositionally biased region" description="Acidic residues" evidence="1">
    <location>
        <begin position="230"/>
        <end position="244"/>
    </location>
</feature>
<feature type="compositionally biased region" description="Pro residues" evidence="1">
    <location>
        <begin position="32"/>
        <end position="48"/>
    </location>
</feature>
<dbReference type="EMBL" id="ML120352">
    <property type="protein sequence ID" value="RPB05604.1"/>
    <property type="molecule type" value="Genomic_DNA"/>
</dbReference>
<dbReference type="AlphaFoldDB" id="A0A3N4K4X1"/>
<gene>
    <name evidence="2" type="ORF">L873DRAFT_520836</name>
</gene>
<feature type="region of interest" description="Disordered" evidence="1">
    <location>
        <begin position="223"/>
        <end position="244"/>
    </location>
</feature>
<feature type="compositionally biased region" description="Basic residues" evidence="1">
    <location>
        <begin position="16"/>
        <end position="28"/>
    </location>
</feature>
<name>A0A3N4K4X1_9PEZI</name>